<gene>
    <name evidence="2" type="ordered locus">HMPREF0833_11868</name>
</gene>
<evidence type="ECO:0000256" key="1">
    <source>
        <dbReference type="SAM" id="Phobius"/>
    </source>
</evidence>
<dbReference type="AlphaFoldDB" id="F8DHX1"/>
<proteinExistence type="predicted"/>
<dbReference type="GeneID" id="10836418"/>
<reference evidence="3" key="1">
    <citation type="submission" date="2011-06" db="EMBL/GenBank/DDBJ databases">
        <title>Complete sequence of Streptococcus parasanguinis strain ATCC 15912.</title>
        <authorList>
            <person name="Muzny D."/>
            <person name="Qin X."/>
            <person name="Buhay C."/>
            <person name="Dugan-Rocha S."/>
            <person name="Ding Y."/>
            <person name="Chen G."/>
            <person name="Hawes A."/>
            <person name="Holder M."/>
            <person name="Jhangiani S."/>
            <person name="Johnson A."/>
            <person name="Khan Z."/>
            <person name="Li Z."/>
            <person name="Liu W."/>
            <person name="Liu X."/>
            <person name="Perez L."/>
            <person name="Shen H."/>
            <person name="Wang Q."/>
            <person name="Watt J."/>
            <person name="Xi L."/>
            <person name="Xin Y."/>
            <person name="Zhou J."/>
            <person name="Deng J."/>
            <person name="Jiang H."/>
            <person name="Liu Y."/>
            <person name="Qu J."/>
            <person name="Song X.-Z."/>
            <person name="Zhang L."/>
            <person name="Villasana D."/>
            <person name="Johnson A."/>
            <person name="Liu J."/>
            <person name="Liyanage D."/>
            <person name="Lorensuhewa L."/>
            <person name="Robinson T."/>
            <person name="Song A."/>
            <person name="Song B.-B."/>
            <person name="Dinh H."/>
            <person name="Thornton R."/>
            <person name="Coyle M."/>
            <person name="Francisco L."/>
            <person name="Jackson L."/>
            <person name="Javaid M."/>
            <person name="Korchina V."/>
            <person name="Kovar C."/>
            <person name="Mata R."/>
            <person name="Mathew T."/>
            <person name="Ngo R."/>
            <person name="Nguyen L."/>
            <person name="Nguyen N."/>
            <person name="Okwuonu G."/>
            <person name="Ongeri F."/>
            <person name="Pham C."/>
            <person name="Simmons D."/>
            <person name="Wilczek-Boney K."/>
            <person name="Hale W."/>
            <person name="Jakkamsetti A."/>
            <person name="Pham P."/>
            <person name="Ruth R."/>
            <person name="San Lucas F."/>
            <person name="Warren J."/>
            <person name="Zhang J."/>
            <person name="Zhao Z."/>
            <person name="Zhou C."/>
            <person name="Zhu D."/>
            <person name="Lee S."/>
            <person name="Bess C."/>
            <person name="Blankenburg K."/>
            <person name="Forbes L."/>
            <person name="Fu Q."/>
            <person name="Gubbala S."/>
            <person name="Hirani K."/>
            <person name="Jayaseelan J.C."/>
            <person name="Lara F."/>
            <person name="Munidasa M."/>
            <person name="Palculict T."/>
            <person name="Patil S."/>
            <person name="Pu L.-L."/>
            <person name="Saada N."/>
            <person name="Tang L."/>
            <person name="Weissenberger G."/>
            <person name="Zhu Y."/>
            <person name="Hemphill L."/>
            <person name="Shang Y."/>
            <person name="Youmans B."/>
            <person name="Ayvaz T."/>
            <person name="Ross M."/>
            <person name="Santibanez J."/>
            <person name="Aqrawi P."/>
            <person name="Gross S."/>
            <person name="Joshi V."/>
            <person name="Fowler G."/>
            <person name="Nazareth L."/>
            <person name="Reid J."/>
            <person name="Worley K."/>
            <person name="Petrosino J."/>
            <person name="Highlander S."/>
            <person name="Gibbs R."/>
        </authorList>
    </citation>
    <scope>NUCLEOTIDE SEQUENCE [LARGE SCALE GENOMIC DNA]</scope>
    <source>
        <strain evidence="3">ATCC 15912 / DSM 6778 / CIP 104372 / LMG 14537</strain>
    </source>
</reference>
<evidence type="ECO:0000313" key="3">
    <source>
        <dbReference type="Proteomes" id="UP000001502"/>
    </source>
</evidence>
<organism evidence="2 3">
    <name type="scientific">Streptococcus parasanguinis (strain ATCC 15912 / DSM 6778 / CIP 104372 / LMG 14537)</name>
    <dbReference type="NCBI Taxonomy" id="760570"/>
    <lineage>
        <taxon>Bacteria</taxon>
        <taxon>Bacillati</taxon>
        <taxon>Bacillota</taxon>
        <taxon>Bacilli</taxon>
        <taxon>Lactobacillales</taxon>
        <taxon>Streptococcaceae</taxon>
        <taxon>Streptococcus</taxon>
    </lineage>
</organism>
<feature type="transmembrane region" description="Helical" evidence="1">
    <location>
        <begin position="7"/>
        <end position="30"/>
    </location>
</feature>
<evidence type="ECO:0000313" key="2">
    <source>
        <dbReference type="EMBL" id="AEH56899.1"/>
    </source>
</evidence>
<protein>
    <submittedName>
        <fullName evidence="2">Uncharacterized protein</fullName>
    </submittedName>
</protein>
<keyword evidence="1" id="KW-0472">Membrane</keyword>
<dbReference type="KEGG" id="scp:HMPREF0833_11868"/>
<sequence>MNKYRVIYYLCIIAFVANVSMMIGTLLGWFHILDSNYFFWSSLIFSLVFERIEKKVKEREKV</sequence>
<dbReference type="Proteomes" id="UP000001502">
    <property type="component" value="Chromosome"/>
</dbReference>
<accession>F8DHX1</accession>
<dbReference type="RefSeq" id="WP_013904663.1">
    <property type="nucleotide sequence ID" value="NC_015678.1"/>
</dbReference>
<name>F8DHX1_STREP</name>
<dbReference type="EMBL" id="CP002843">
    <property type="protein sequence ID" value="AEH56899.1"/>
    <property type="molecule type" value="Genomic_DNA"/>
</dbReference>
<dbReference type="HOGENOM" id="CLU_205385_0_0_9"/>
<keyword evidence="1" id="KW-1133">Transmembrane helix</keyword>
<keyword evidence="1" id="KW-0812">Transmembrane</keyword>